<evidence type="ECO:0000313" key="2">
    <source>
        <dbReference type="EMBL" id="TNF66188.1"/>
    </source>
</evidence>
<accession>A0AAX2V052</accession>
<feature type="transmembrane region" description="Helical" evidence="1">
    <location>
        <begin position="12"/>
        <end position="32"/>
    </location>
</feature>
<keyword evidence="1" id="KW-0812">Transmembrane</keyword>
<evidence type="ECO:0000256" key="1">
    <source>
        <dbReference type="SAM" id="Phobius"/>
    </source>
</evidence>
<keyword evidence="1" id="KW-1133">Transmembrane helix</keyword>
<dbReference type="EMBL" id="VDCW01000014">
    <property type="protein sequence ID" value="TNF66188.1"/>
    <property type="molecule type" value="Genomic_DNA"/>
</dbReference>
<dbReference type="AlphaFoldDB" id="A0AAX2V052"/>
<organism evidence="2 3">
    <name type="scientific">Streptococcus salivarius</name>
    <dbReference type="NCBI Taxonomy" id="1304"/>
    <lineage>
        <taxon>Bacteria</taxon>
        <taxon>Bacillati</taxon>
        <taxon>Bacillota</taxon>
        <taxon>Bacilli</taxon>
        <taxon>Lactobacillales</taxon>
        <taxon>Streptococcaceae</taxon>
        <taxon>Streptococcus</taxon>
    </lineage>
</organism>
<protein>
    <recommendedName>
        <fullName evidence="4">Bacteriocin immunity protein</fullName>
    </recommendedName>
</protein>
<dbReference type="Proteomes" id="UP000308186">
    <property type="component" value="Unassembled WGS sequence"/>
</dbReference>
<evidence type="ECO:0000313" key="3">
    <source>
        <dbReference type="Proteomes" id="UP000308186"/>
    </source>
</evidence>
<evidence type="ECO:0008006" key="4">
    <source>
        <dbReference type="Google" id="ProtNLM"/>
    </source>
</evidence>
<sequence length="66" mass="7621">MFKELVKYLPELIILLISLLYNIARMMSDLGYIKVPSWMLSIDVPNIAMLLILIILILKMLGEKDV</sequence>
<keyword evidence="1" id="KW-0472">Membrane</keyword>
<feature type="transmembrane region" description="Helical" evidence="1">
    <location>
        <begin position="38"/>
        <end position="58"/>
    </location>
</feature>
<proteinExistence type="predicted"/>
<gene>
    <name evidence="2" type="ORF">FBF48_09505</name>
</gene>
<name>A0AAX2V052_STRSL</name>
<dbReference type="RefSeq" id="WP_049545557.1">
    <property type="nucleotide sequence ID" value="NZ_CACRUJ010000018.1"/>
</dbReference>
<comment type="caution">
    <text evidence="2">The sequence shown here is derived from an EMBL/GenBank/DDBJ whole genome shotgun (WGS) entry which is preliminary data.</text>
</comment>
<reference evidence="2 3" key="1">
    <citation type="submission" date="2019-06" db="EMBL/GenBank/DDBJ databases">
        <title>Genome Announcement To Ensure Probiotic Safety of Streptococcus salivarius UBSS01.</title>
        <authorList>
            <person name="Sulthana A."/>
            <person name="Lakshmi S.G."/>
            <person name="Madempudi R.S."/>
        </authorList>
    </citation>
    <scope>NUCLEOTIDE SEQUENCE [LARGE SCALE GENOMIC DNA]</scope>
    <source>
        <strain evidence="2 3">UBSS01</strain>
    </source>
</reference>